<reference evidence="2" key="1">
    <citation type="submission" date="2023-06" db="EMBL/GenBank/DDBJ databases">
        <authorList>
            <person name="Kurt Z."/>
        </authorList>
    </citation>
    <scope>NUCLEOTIDE SEQUENCE</scope>
</reference>
<keyword evidence="4" id="KW-1185">Reference proteome</keyword>
<dbReference type="AlphaFoldDB" id="A0AA86RCT8"/>
<keyword evidence="1" id="KW-1133">Transmembrane helix</keyword>
<sequence length="1273" mass="135287">MIFITHICSIQYIQENGWILDTRVWLGDVPVYLNIPSYDFSQKVSADVSVNADASVVNVLGLYLYSKHKGFCQYNVINLAPGASIKNAFFYFNVDLTVPAGCTNVQVAFANSVAGSFTNVSLAGKINLKDAGQVTKYDLSKFVGRVYSAFAATSCQSSLQFTVNSSAASGSPKATVYETSFDNAAVALVQSTEPALSDATVKLCADSIAIKTTSAAASHPGLVQEWYEQRLNLWKWKTMQTQNYYADFDAAGKPTVDVAKSVQRAYYDGSSVVVFSASQTIQCSKFYDPAAKSCMSDCNAKQFGLFCLDSCAGLLDQAGSKMCFTSCPVSEGYYQAGSTCTLCAGLSVDGFSCASSCPASSDVQVTKGCLARAILKNDPVVPGTCATACAPGKLLDSACGDACSDGKITQSALRACVGCSSDYNGGSFWVRSPSSCAKSCTHYNGTYCEALGSSNCEVFYVEGGKNKCAHTCPGGFSYLSVSEKRCYASCPQMTDDVAKTCVDNCTSGFYYVDSATKFCLGSCGGTNFTALEADKHASNLRCESSCALFDAKPYSNQGVCVPACSGPRKFISTDNKTCTDTCAFYNITGGKFFCMSTCGGFSGNDSTQSPTVSRCEASCSSFDSAKFIDQTNKICLPQCSGSIAFYIPGNICVSSCSTQTDYKFINQGSNQCVNSCASKTYSKPGELTCMASACPSSSFSGIDSFHATYTRCESSCKLFDLNKFSDGKACVFSCPAAAKYFDPDNKCLAVCPDLTPYAEGSNACAAKCSSGFYEVAATAQTLMCKSGCGTGQFFLKNATSDSKQCVASCRALSAKRFVDTLGKECVDCPTFYSPSGSELKCQDSCSDFSGIDKKHDDAVLRCDTSCSDFADPIFVFGKTCVSKCPASDPFFITDTLKTCVSSCSSQAKKLLNLATGECIDSCVSGNALSKDGTKCVSDCKAQDSPNILNAAGSQCVSDCASDASYLNLKQTRCVSDCKADDKDSAANPATHACDLSCSSGFMNLAKTGCVASCKEEKAVVNLDGTMCEVQCSSGVLNVAKTKCDASCAGLGSVLQDKACVCDQTSGFSLYGDACGCALDRGFKQPDVGGVCECDTQRHFSQVVADSSPSQCGCAPGYNLIQNICEKPMKTTPIIIGVVVAVLVLLLTAIIIFLYRKKRFGVKNNNNNNNNKSNNSKIVKLNKVKNESDLIVLSDKLMSPSFNAQTVEQNSFGSSFLQNSTVEEQNKLKPIKMSENKQWKIDGKEVQEHLKYEEGNYKSNNQSVLVENAEGVIE</sequence>
<gene>
    <name evidence="2" type="ORF">HINF_LOCUS62840</name>
    <name evidence="3" type="ORF">HINF_LOCUS74752</name>
</gene>
<proteinExistence type="predicted"/>
<protein>
    <submittedName>
        <fullName evidence="2">Uncharacterized protein</fullName>
    </submittedName>
</protein>
<evidence type="ECO:0000313" key="4">
    <source>
        <dbReference type="Proteomes" id="UP001642409"/>
    </source>
</evidence>
<feature type="transmembrane region" description="Helical" evidence="1">
    <location>
        <begin position="1133"/>
        <end position="1154"/>
    </location>
</feature>
<evidence type="ECO:0000256" key="1">
    <source>
        <dbReference type="SAM" id="Phobius"/>
    </source>
</evidence>
<keyword evidence="1" id="KW-0472">Membrane</keyword>
<comment type="caution">
    <text evidence="2">The sequence shown here is derived from an EMBL/GenBank/DDBJ whole genome shotgun (WGS) entry which is preliminary data.</text>
</comment>
<organism evidence="2">
    <name type="scientific">Hexamita inflata</name>
    <dbReference type="NCBI Taxonomy" id="28002"/>
    <lineage>
        <taxon>Eukaryota</taxon>
        <taxon>Metamonada</taxon>
        <taxon>Diplomonadida</taxon>
        <taxon>Hexamitidae</taxon>
        <taxon>Hexamitinae</taxon>
        <taxon>Hexamita</taxon>
    </lineage>
</organism>
<reference evidence="3 4" key="2">
    <citation type="submission" date="2024-07" db="EMBL/GenBank/DDBJ databases">
        <authorList>
            <person name="Akdeniz Z."/>
        </authorList>
    </citation>
    <scope>NUCLEOTIDE SEQUENCE [LARGE SCALE GENOMIC DNA]</scope>
</reference>
<dbReference type="EMBL" id="CATOUU010001165">
    <property type="protein sequence ID" value="CAI9975195.1"/>
    <property type="molecule type" value="Genomic_DNA"/>
</dbReference>
<dbReference type="EMBL" id="CAXDID020000644">
    <property type="protein sequence ID" value="CAL6107991.1"/>
    <property type="molecule type" value="Genomic_DNA"/>
</dbReference>
<keyword evidence="1" id="KW-0812">Transmembrane</keyword>
<evidence type="ECO:0000313" key="2">
    <source>
        <dbReference type="EMBL" id="CAI9975195.1"/>
    </source>
</evidence>
<dbReference type="Proteomes" id="UP001642409">
    <property type="component" value="Unassembled WGS sequence"/>
</dbReference>
<evidence type="ECO:0000313" key="3">
    <source>
        <dbReference type="EMBL" id="CAL6107991.1"/>
    </source>
</evidence>
<accession>A0AA86RCT8</accession>
<name>A0AA86RCT8_9EUKA</name>